<keyword evidence="6" id="KW-0179">Complement alternate pathway</keyword>
<dbReference type="Pfam" id="PF01835">
    <property type="entry name" value="MG2"/>
    <property type="match status" value="1"/>
</dbReference>
<dbReference type="PANTHER" id="PTHR11412:SF83">
    <property type="entry name" value="COMPLEMENT C5"/>
    <property type="match status" value="1"/>
</dbReference>
<keyword evidence="3" id="KW-0391">Immunity</keyword>
<gene>
    <name evidence="12" type="primary">LOC101987654</name>
</gene>
<protein>
    <submittedName>
        <fullName evidence="12">Complement C5-like</fullName>
    </submittedName>
</protein>
<organism evidence="11 12">
    <name type="scientific">Microtus ochrogaster</name>
    <name type="common">Prairie vole</name>
    <dbReference type="NCBI Taxonomy" id="79684"/>
    <lineage>
        <taxon>Eukaryota</taxon>
        <taxon>Metazoa</taxon>
        <taxon>Chordata</taxon>
        <taxon>Craniata</taxon>
        <taxon>Vertebrata</taxon>
        <taxon>Euteleostomi</taxon>
        <taxon>Mammalia</taxon>
        <taxon>Eutheria</taxon>
        <taxon>Euarchontoglires</taxon>
        <taxon>Glires</taxon>
        <taxon>Rodentia</taxon>
        <taxon>Myomorpha</taxon>
        <taxon>Muroidea</taxon>
        <taxon>Cricetidae</taxon>
        <taxon>Arvicolinae</taxon>
        <taxon>Microtus</taxon>
    </lineage>
</organism>
<evidence type="ECO:0000256" key="2">
    <source>
        <dbReference type="ARBA" id="ARBA00022525"/>
    </source>
</evidence>
<evidence type="ECO:0000256" key="6">
    <source>
        <dbReference type="ARBA" id="ARBA00023162"/>
    </source>
</evidence>
<dbReference type="Gene3D" id="1.20.91.20">
    <property type="entry name" value="Anaphylotoxins (complement system)"/>
    <property type="match status" value="1"/>
</dbReference>
<comment type="subcellular location">
    <subcellularLocation>
        <location evidence="1">Secreted</location>
    </subcellularLocation>
</comment>
<evidence type="ECO:0000313" key="11">
    <source>
        <dbReference type="Proteomes" id="UP000694915"/>
    </source>
</evidence>
<feature type="chain" id="PRO_5045234571" evidence="9">
    <location>
        <begin position="24"/>
        <end position="382"/>
    </location>
</feature>
<name>A0ABM0KGQ2_MICOH</name>
<evidence type="ECO:0000256" key="8">
    <source>
        <dbReference type="SAM" id="MobiDB-lite"/>
    </source>
</evidence>
<dbReference type="PROSITE" id="PS01177">
    <property type="entry name" value="ANAPHYLATOXIN_1"/>
    <property type="match status" value="1"/>
</dbReference>
<reference evidence="12" key="1">
    <citation type="submission" date="2025-08" db="UniProtKB">
        <authorList>
            <consortium name="RefSeq"/>
        </authorList>
    </citation>
    <scope>IDENTIFICATION</scope>
</reference>
<keyword evidence="7" id="KW-0395">Inflammatory response</keyword>
<keyword evidence="11" id="KW-1185">Reference proteome</keyword>
<evidence type="ECO:0000256" key="1">
    <source>
        <dbReference type="ARBA" id="ARBA00004613"/>
    </source>
</evidence>
<feature type="signal peptide" evidence="9">
    <location>
        <begin position="1"/>
        <end position="23"/>
    </location>
</feature>
<evidence type="ECO:0000256" key="9">
    <source>
        <dbReference type="SAM" id="SignalP"/>
    </source>
</evidence>
<dbReference type="Pfam" id="PF17790">
    <property type="entry name" value="MG1"/>
    <property type="match status" value="1"/>
</dbReference>
<evidence type="ECO:0000313" key="12">
    <source>
        <dbReference type="RefSeq" id="XP_005346053.1"/>
    </source>
</evidence>
<sequence length="382" mass="43118">MPIQAMDLWGALCFLIFLSKTWGQEQTFIISAPKVFRVRASENVVIQAHGYTEAFDVTISIRSYPDRKVTYSSGCVNLSPENKFQNSTLLTIQNKQLSEGQSSFSYVYLEVVSKHFSKSEKWPILSDNGSLFVHTDKPVYTPQQHVKVGVLSLGDALEPVTRETVLTFIDPEGSEVDKVQGNNLTGAVSFPDFQIPSNPKYGRWTIQAKYREDASTNGMTHFDVKEHDKAYKISLTPVSDLQHELKIQDEAQDVGLQPTEYLRRKITEQAFTYKHPVIRTCCYDGARHSAYETCEQRAVRVKIGPRCVQAFTQCCTMATQIRASDTFNEFIGLGRAFASSAVQPSNHSTQEVETRGFRPLPRQPRLQSQLGDNLQINRETLS</sequence>
<proteinExistence type="predicted"/>
<evidence type="ECO:0000256" key="3">
    <source>
        <dbReference type="ARBA" id="ARBA00022588"/>
    </source>
</evidence>
<feature type="region of interest" description="Disordered" evidence="8">
    <location>
        <begin position="342"/>
        <end position="373"/>
    </location>
</feature>
<dbReference type="GeneID" id="101987654"/>
<keyword evidence="3" id="KW-0399">Innate immunity</keyword>
<dbReference type="PROSITE" id="PS01178">
    <property type="entry name" value="ANAPHYLATOXIN_2"/>
    <property type="match status" value="1"/>
</dbReference>
<dbReference type="Proteomes" id="UP000694915">
    <property type="component" value="Chromosome 4"/>
</dbReference>
<dbReference type="CDD" id="cd00017">
    <property type="entry name" value="ANATO"/>
    <property type="match status" value="1"/>
</dbReference>
<evidence type="ECO:0000256" key="5">
    <source>
        <dbReference type="ARBA" id="ARBA00023157"/>
    </source>
</evidence>
<evidence type="ECO:0000256" key="7">
    <source>
        <dbReference type="ARBA" id="ARBA00023198"/>
    </source>
</evidence>
<dbReference type="InterPro" id="IPR002890">
    <property type="entry name" value="MG2"/>
</dbReference>
<dbReference type="SMART" id="SM00104">
    <property type="entry name" value="ANATO"/>
    <property type="match status" value="1"/>
</dbReference>
<feature type="domain" description="Anaphylatoxin-like" evidence="10">
    <location>
        <begin position="281"/>
        <end position="315"/>
    </location>
</feature>
<evidence type="ECO:0000256" key="4">
    <source>
        <dbReference type="ARBA" id="ARBA00022875"/>
    </source>
</evidence>
<dbReference type="PANTHER" id="PTHR11412">
    <property type="entry name" value="MACROGLOBULIN / COMPLEMENT"/>
    <property type="match status" value="1"/>
</dbReference>
<dbReference type="Gene3D" id="2.60.40.1930">
    <property type="match status" value="2"/>
</dbReference>
<dbReference type="InterPro" id="IPR001840">
    <property type="entry name" value="Anaphylatoxn_comp_syst_dom"/>
</dbReference>
<keyword evidence="4" id="KW-0180">Complement pathway</keyword>
<evidence type="ECO:0000259" key="10">
    <source>
        <dbReference type="PROSITE" id="PS01178"/>
    </source>
</evidence>
<dbReference type="SUPFAM" id="SSF47686">
    <property type="entry name" value="Anaphylotoxins (complement system)"/>
    <property type="match status" value="1"/>
</dbReference>
<dbReference type="PRINTS" id="PR00004">
    <property type="entry name" value="ANAPHYLATOXN"/>
</dbReference>
<dbReference type="InterPro" id="IPR000020">
    <property type="entry name" value="Anaphylatoxin/fibulin"/>
</dbReference>
<accession>A0ABM0KGQ2</accession>
<dbReference type="InterPro" id="IPR041425">
    <property type="entry name" value="C3/4/5_MG1"/>
</dbReference>
<dbReference type="InterPro" id="IPR018081">
    <property type="entry name" value="Anaphylatoxin_comp_syst"/>
</dbReference>
<keyword evidence="9" id="KW-0732">Signal</keyword>
<keyword evidence="5" id="KW-1015">Disulfide bond</keyword>
<dbReference type="RefSeq" id="XP_005346053.1">
    <property type="nucleotide sequence ID" value="XM_005345996.2"/>
</dbReference>
<dbReference type="Pfam" id="PF01821">
    <property type="entry name" value="ANATO"/>
    <property type="match status" value="1"/>
</dbReference>
<dbReference type="InterPro" id="IPR050473">
    <property type="entry name" value="A2M/Complement_sys"/>
</dbReference>
<keyword evidence="2" id="KW-0964">Secreted</keyword>